<keyword evidence="3" id="KW-0067">ATP-binding</keyword>
<accession>A0A1D9GGY5</accession>
<dbReference type="SMART" id="SM00796">
    <property type="entry name" value="AHS1"/>
    <property type="match status" value="1"/>
</dbReference>
<dbReference type="NCBIfam" id="TIGR00370">
    <property type="entry name" value="5-oxoprolinase subunit PxpB"/>
    <property type="match status" value="1"/>
</dbReference>
<feature type="domain" description="Carboxyltransferase" evidence="4">
    <location>
        <begin position="1"/>
        <end position="204"/>
    </location>
</feature>
<dbReference type="InterPro" id="IPR003833">
    <property type="entry name" value="CT_C_D"/>
</dbReference>
<keyword evidence="2 5" id="KW-0378">Hydrolase</keyword>
<dbReference type="Gene3D" id="2.40.100.10">
    <property type="entry name" value="Cyclophilin-like"/>
    <property type="match status" value="1"/>
</dbReference>
<sequence>MNIESVNENTCIVYFGDQIGDESARLVKLATESIRRSMADVVIDLVPSYTSVLVSYDLERIDRLGVARRLRVAAEQVEDGANTGDTSRTVELPVYYGSEVGLDLDAVCDFSGLSAEEVIDIHSRQSYQVYAIGFAPGFAYLGSTDKRIAIPRKSTPRLKVPTGSVGIAGTQTAIYPSTTPGGWQIIGRTPQKMIDWDSESLALVQVGDQVRFRPIDRQEFLDLGGSLDES</sequence>
<dbReference type="EMBL" id="CP017715">
    <property type="protein sequence ID" value="AOY86892.1"/>
    <property type="molecule type" value="Genomic_DNA"/>
</dbReference>
<dbReference type="GO" id="GO:0005524">
    <property type="term" value="F:ATP binding"/>
    <property type="evidence" value="ECO:0007669"/>
    <property type="project" value="UniProtKB-KW"/>
</dbReference>
<keyword evidence="6" id="KW-1185">Reference proteome</keyword>
<dbReference type="InterPro" id="IPR010016">
    <property type="entry name" value="PxpB"/>
</dbReference>
<evidence type="ECO:0000313" key="5">
    <source>
        <dbReference type="EMBL" id="AOY86892.1"/>
    </source>
</evidence>
<dbReference type="GO" id="GO:0016787">
    <property type="term" value="F:hydrolase activity"/>
    <property type="evidence" value="ECO:0007669"/>
    <property type="project" value="UniProtKB-KW"/>
</dbReference>
<dbReference type="InterPro" id="IPR029000">
    <property type="entry name" value="Cyclophilin-like_dom_sf"/>
</dbReference>
<evidence type="ECO:0000259" key="4">
    <source>
        <dbReference type="SMART" id="SM00796"/>
    </source>
</evidence>
<protein>
    <submittedName>
        <fullName evidence="5">Allophanate hydrolase</fullName>
    </submittedName>
</protein>
<dbReference type="Gene3D" id="3.30.1360.40">
    <property type="match status" value="1"/>
</dbReference>
<keyword evidence="1" id="KW-0547">Nucleotide-binding</keyword>
<name>A0A1D9GGY5_9GAMM</name>
<dbReference type="SUPFAM" id="SSF160467">
    <property type="entry name" value="PH0987 N-terminal domain-like"/>
    <property type="match status" value="1"/>
</dbReference>
<proteinExistence type="predicted"/>
<dbReference type="Pfam" id="PF02682">
    <property type="entry name" value="CT_C_D"/>
    <property type="match status" value="1"/>
</dbReference>
<dbReference type="OrthoDB" id="9778567at2"/>
<dbReference type="AlphaFoldDB" id="A0A1D9GGY5"/>
<dbReference type="RefSeq" id="WP_070964864.1">
    <property type="nucleotide sequence ID" value="NZ_CP017715.1"/>
</dbReference>
<organism evidence="5 6">
    <name type="scientific">Marinobacter salinus</name>
    <dbReference type="NCBI Taxonomy" id="1874317"/>
    <lineage>
        <taxon>Bacteria</taxon>
        <taxon>Pseudomonadati</taxon>
        <taxon>Pseudomonadota</taxon>
        <taxon>Gammaproteobacteria</taxon>
        <taxon>Pseudomonadales</taxon>
        <taxon>Marinobacteraceae</taxon>
        <taxon>Marinobacter</taxon>
    </lineage>
</organism>
<dbReference type="KEGG" id="msq:BKP64_01135"/>
<evidence type="ECO:0000256" key="2">
    <source>
        <dbReference type="ARBA" id="ARBA00022801"/>
    </source>
</evidence>
<gene>
    <name evidence="5" type="ORF">BKP64_01135</name>
</gene>
<dbReference type="PANTHER" id="PTHR34698:SF2">
    <property type="entry name" value="5-OXOPROLINASE SUBUNIT B"/>
    <property type="match status" value="1"/>
</dbReference>
<evidence type="ECO:0000256" key="1">
    <source>
        <dbReference type="ARBA" id="ARBA00022741"/>
    </source>
</evidence>
<dbReference type="PANTHER" id="PTHR34698">
    <property type="entry name" value="5-OXOPROLINASE SUBUNIT B"/>
    <property type="match status" value="1"/>
</dbReference>
<dbReference type="SUPFAM" id="SSF50891">
    <property type="entry name" value="Cyclophilin-like"/>
    <property type="match status" value="1"/>
</dbReference>
<evidence type="ECO:0000313" key="6">
    <source>
        <dbReference type="Proteomes" id="UP000177445"/>
    </source>
</evidence>
<evidence type="ECO:0000256" key="3">
    <source>
        <dbReference type="ARBA" id="ARBA00022840"/>
    </source>
</evidence>
<reference evidence="5 6" key="1">
    <citation type="submission" date="2016-10" db="EMBL/GenBank/DDBJ databases">
        <title>Marinobacter salinus sp. nov., a moderately halophilic bacterium isolated from a tidal flat environment.</title>
        <authorList>
            <person name="Park S.-J."/>
        </authorList>
    </citation>
    <scope>NUCLEOTIDE SEQUENCE [LARGE SCALE GENOMIC DNA]</scope>
    <source>
        <strain evidence="5 6">Hb8</strain>
    </source>
</reference>
<dbReference type="Proteomes" id="UP000177445">
    <property type="component" value="Chromosome"/>
</dbReference>
<dbReference type="STRING" id="1874317.BKP64_01135"/>